<gene>
    <name evidence="4" type="ORF">HETIRDRAFT_436055</name>
</gene>
<evidence type="ECO:0000313" key="5">
    <source>
        <dbReference type="Proteomes" id="UP000030671"/>
    </source>
</evidence>
<feature type="coiled-coil region" evidence="2">
    <location>
        <begin position="292"/>
        <end position="382"/>
    </location>
</feature>
<comment type="similarity">
    <text evidence="1">Belongs to the actin family.</text>
</comment>
<dbReference type="SUPFAM" id="SSF53067">
    <property type="entry name" value="Actin-like ATPase domain"/>
    <property type="match status" value="2"/>
</dbReference>
<dbReference type="EMBL" id="KI925462">
    <property type="protein sequence ID" value="ETW78356.1"/>
    <property type="molecule type" value="Genomic_DNA"/>
</dbReference>
<evidence type="ECO:0000256" key="1">
    <source>
        <dbReference type="RuleBase" id="RU000487"/>
    </source>
</evidence>
<keyword evidence="5" id="KW-1185">Reference proteome</keyword>
<evidence type="ECO:0000256" key="2">
    <source>
        <dbReference type="SAM" id="Coils"/>
    </source>
</evidence>
<dbReference type="GeneID" id="20674865"/>
<proteinExistence type="inferred from homology"/>
<keyword evidence="2" id="KW-0175">Coiled coil</keyword>
<reference evidence="4 5" key="1">
    <citation type="journal article" date="2012" name="New Phytol.">
        <title>Insight into trade-off between wood decay and parasitism from the genome of a fungal forest pathogen.</title>
        <authorList>
            <person name="Olson A."/>
            <person name="Aerts A."/>
            <person name="Asiegbu F."/>
            <person name="Belbahri L."/>
            <person name="Bouzid O."/>
            <person name="Broberg A."/>
            <person name="Canback B."/>
            <person name="Coutinho P.M."/>
            <person name="Cullen D."/>
            <person name="Dalman K."/>
            <person name="Deflorio G."/>
            <person name="van Diepen L.T."/>
            <person name="Dunand C."/>
            <person name="Duplessis S."/>
            <person name="Durling M."/>
            <person name="Gonthier P."/>
            <person name="Grimwood J."/>
            <person name="Fossdal C.G."/>
            <person name="Hansson D."/>
            <person name="Henrissat B."/>
            <person name="Hietala A."/>
            <person name="Himmelstrand K."/>
            <person name="Hoffmeister D."/>
            <person name="Hogberg N."/>
            <person name="James T.Y."/>
            <person name="Karlsson M."/>
            <person name="Kohler A."/>
            <person name="Kues U."/>
            <person name="Lee Y.H."/>
            <person name="Lin Y.C."/>
            <person name="Lind M."/>
            <person name="Lindquist E."/>
            <person name="Lombard V."/>
            <person name="Lucas S."/>
            <person name="Lunden K."/>
            <person name="Morin E."/>
            <person name="Murat C."/>
            <person name="Park J."/>
            <person name="Raffaello T."/>
            <person name="Rouze P."/>
            <person name="Salamov A."/>
            <person name="Schmutz J."/>
            <person name="Solheim H."/>
            <person name="Stahlberg J."/>
            <person name="Velez H."/>
            <person name="de Vries R.P."/>
            <person name="Wiebenga A."/>
            <person name="Woodward S."/>
            <person name="Yakovlev I."/>
            <person name="Garbelotto M."/>
            <person name="Martin F."/>
            <person name="Grigoriev I.V."/>
            <person name="Stenlid J."/>
        </authorList>
    </citation>
    <scope>NUCLEOTIDE SEQUENCE [LARGE SCALE GENOMIC DNA]</scope>
    <source>
        <strain evidence="4 5">TC 32-1</strain>
    </source>
</reference>
<evidence type="ECO:0000313" key="4">
    <source>
        <dbReference type="EMBL" id="ETW78356.1"/>
    </source>
</evidence>
<dbReference type="AlphaFoldDB" id="W4JZT6"/>
<feature type="compositionally biased region" description="Basic and acidic residues" evidence="3">
    <location>
        <begin position="416"/>
        <end position="444"/>
    </location>
</feature>
<dbReference type="FunCoup" id="W4JZT6">
    <property type="interactions" value="313"/>
</dbReference>
<dbReference type="RefSeq" id="XP_009550334.1">
    <property type="nucleotide sequence ID" value="XM_009552039.1"/>
</dbReference>
<dbReference type="Pfam" id="PF00022">
    <property type="entry name" value="Actin"/>
    <property type="match status" value="2"/>
</dbReference>
<evidence type="ECO:0008006" key="6">
    <source>
        <dbReference type="Google" id="ProtNLM"/>
    </source>
</evidence>
<dbReference type="PANTHER" id="PTHR11937">
    <property type="entry name" value="ACTIN"/>
    <property type="match status" value="1"/>
</dbReference>
<dbReference type="eggNOG" id="KOG0681">
    <property type="taxonomic scope" value="Eukaryota"/>
</dbReference>
<name>W4JZT6_HETIT</name>
<dbReference type="InterPro" id="IPR043129">
    <property type="entry name" value="ATPase_NBD"/>
</dbReference>
<feature type="compositionally biased region" description="Polar residues" evidence="3">
    <location>
        <begin position="1"/>
        <end position="11"/>
    </location>
</feature>
<organism evidence="4 5">
    <name type="scientific">Heterobasidion irregulare (strain TC 32-1)</name>
    <dbReference type="NCBI Taxonomy" id="747525"/>
    <lineage>
        <taxon>Eukaryota</taxon>
        <taxon>Fungi</taxon>
        <taxon>Dikarya</taxon>
        <taxon>Basidiomycota</taxon>
        <taxon>Agaricomycotina</taxon>
        <taxon>Agaricomycetes</taxon>
        <taxon>Russulales</taxon>
        <taxon>Bondarzewiaceae</taxon>
        <taxon>Heterobasidion</taxon>
        <taxon>Heterobasidion annosum species complex</taxon>
    </lineage>
</organism>
<sequence length="727" mass="81498">MATELNVTRLPTPSLPAVPTPSSYDPHRGARTPLIIDNGATNLRFGFSTDDAPRTAINAVAKFKERKQGRQLLLFGDAIDAESGARGQLRTPWEGDVLLNFDALEHALDYAFIQLGIDTPTVEHPVLMTERLASPLHSRALTSELMFELYSVPSLTYAVDSVMSFYHNNLPTPLSVPFTVDGLIVSFNTASTSVIPVLDGKGIMSQAKRIPWGAQQATDYLLKLIQLKYPTFTTRVPPSQTNWMLQTFCEVAPDYTALLRRLRDPAALRAAERIIQFPFAIPVADEKSAEEVARAQEKRREQGRKLQEIAAKARLDKLMQKENDLQYLTNLKERKEEETKREWQMSLQSEGFSDDAALDQSIKKLEADLKKARKKEAEGEDVIEEPAFPLVDVPDAELDEEGIKEKRKQKMMKAGFEARARARREKEREREERAAEEQRELEERERDLAGWAGKLRKEQETIISRIKERSRRKVALTDRKSAASQARMKSIASLAADDRVSKKRRKGGGEDMFGADDADWAIYRKINTTAPSSDEEDDIAQLQTIETKLLAHDPTFDAQHTHAALTSQRSALISAFRPQYDDGDVEGNTRIHLSTERWRVAEAWFSPNMAGVDSAGLGEVLQNVLSAFSLSERGRLVQNVFLTGQPASLPGLADRLHATLRPILPPEMPLALARAADPALDAWRGMAAFARTDAFAHVGVSRAEYDEWGGERMRRWWGGNWNASVAE</sequence>
<dbReference type="InParanoid" id="W4JZT6"/>
<evidence type="ECO:0000256" key="3">
    <source>
        <dbReference type="SAM" id="MobiDB-lite"/>
    </source>
</evidence>
<dbReference type="OrthoDB" id="7340501at2759"/>
<dbReference type="Proteomes" id="UP000030671">
    <property type="component" value="Unassembled WGS sequence"/>
</dbReference>
<dbReference type="HOGENOM" id="CLU_008246_1_0_1"/>
<feature type="region of interest" description="Disordered" evidence="3">
    <location>
        <begin position="1"/>
        <end position="27"/>
    </location>
</feature>
<feature type="region of interest" description="Disordered" evidence="3">
    <location>
        <begin position="406"/>
        <end position="444"/>
    </location>
</feature>
<dbReference type="STRING" id="747525.W4JZT6"/>
<dbReference type="Gene3D" id="3.30.420.40">
    <property type="match status" value="2"/>
</dbReference>
<dbReference type="SMART" id="SM00268">
    <property type="entry name" value="ACTIN"/>
    <property type="match status" value="1"/>
</dbReference>
<accession>W4JZT6</accession>
<dbReference type="KEGG" id="hir:HETIRDRAFT_436055"/>
<dbReference type="InterPro" id="IPR004000">
    <property type="entry name" value="Actin"/>
</dbReference>
<protein>
    <recommendedName>
        <fullName evidence="6">Actin-like ATPase domain-containing protein</fullName>
    </recommendedName>
</protein>